<sequence length="150" mass="17763">MEDHKRNVQENLYEINKDVLVDSTEIDKDAAAIKDKVDEMLKGEMKLYHSISEVAEMFKVNESLLRYWEKKFPTLKPKKNRRGARLYMKEDIERIELIYHLVKVKGMTLAGARKKMTHNKEVTLSCFDLLQHLKNIKAELLAMRKELDQR</sequence>
<gene>
    <name evidence="3" type="ORF">Bcop_0694</name>
</gene>
<reference evidence="3 4" key="1">
    <citation type="journal article" date="2011" name="Stand. Genomic Sci.">
        <title>Non-contiguous finished genome sequence of Bacteroides coprosuis type strain (PC139).</title>
        <authorList>
            <person name="Land M."/>
            <person name="Held B."/>
            <person name="Gronow S."/>
            <person name="Abt B."/>
            <person name="Lucas S."/>
            <person name="Del Rio T.G."/>
            <person name="Nolan M."/>
            <person name="Tice H."/>
            <person name="Cheng J.F."/>
            <person name="Pitluck S."/>
            <person name="Liolios K."/>
            <person name="Pagani I."/>
            <person name="Ivanova N."/>
            <person name="Mavromatis K."/>
            <person name="Mikhailova N."/>
            <person name="Pati A."/>
            <person name="Tapia R."/>
            <person name="Han C."/>
            <person name="Goodwin L."/>
            <person name="Chen A."/>
            <person name="Palaniappan K."/>
            <person name="Hauser L."/>
            <person name="Brambilla E.M."/>
            <person name="Rohde M."/>
            <person name="Goker M."/>
            <person name="Detter J.C."/>
            <person name="Woyke T."/>
            <person name="Bristow J."/>
            <person name="Eisen J.A."/>
            <person name="Markowitz V."/>
            <person name="Hugenholtz P."/>
            <person name="Kyrpides N.C."/>
            <person name="Klenk H.P."/>
            <person name="Lapidus A."/>
        </authorList>
    </citation>
    <scope>NUCLEOTIDE SEQUENCE [LARGE SCALE GENOMIC DNA]</scope>
    <source>
        <strain evidence="3 4">DSM 18011</strain>
    </source>
</reference>
<dbReference type="AlphaFoldDB" id="F3ZSN7"/>
<dbReference type="PROSITE" id="PS50937">
    <property type="entry name" value="HTH_MERR_2"/>
    <property type="match status" value="1"/>
</dbReference>
<dbReference type="Proteomes" id="UP000018439">
    <property type="component" value="Chromosome"/>
</dbReference>
<dbReference type="CDD" id="cd04765">
    <property type="entry name" value="HTH_MlrA-like_sg2"/>
    <property type="match status" value="1"/>
</dbReference>
<dbReference type="GO" id="GO:0003700">
    <property type="term" value="F:DNA-binding transcription factor activity"/>
    <property type="evidence" value="ECO:0007669"/>
    <property type="project" value="InterPro"/>
</dbReference>
<evidence type="ECO:0000313" key="4">
    <source>
        <dbReference type="Proteomes" id="UP000018439"/>
    </source>
</evidence>
<dbReference type="HOGENOM" id="CLU_045945_5_0_10"/>
<protein>
    <submittedName>
        <fullName evidence="3">Regulatory protein MerR</fullName>
    </submittedName>
</protein>
<dbReference type="STRING" id="679937.Bcop_0694"/>
<evidence type="ECO:0000259" key="2">
    <source>
        <dbReference type="PROSITE" id="PS50937"/>
    </source>
</evidence>
<dbReference type="InterPro" id="IPR009061">
    <property type="entry name" value="DNA-bd_dom_put_sf"/>
</dbReference>
<dbReference type="SMART" id="SM00422">
    <property type="entry name" value="HTH_MERR"/>
    <property type="match status" value="1"/>
</dbReference>
<feature type="domain" description="HTH merR-type" evidence="2">
    <location>
        <begin position="48"/>
        <end position="118"/>
    </location>
</feature>
<dbReference type="EMBL" id="CM001167">
    <property type="protein sequence ID" value="EGJ70911.1"/>
    <property type="molecule type" value="Genomic_DNA"/>
</dbReference>
<keyword evidence="4" id="KW-1185">Reference proteome</keyword>
<dbReference type="eggNOG" id="COG0789">
    <property type="taxonomic scope" value="Bacteria"/>
</dbReference>
<dbReference type="SUPFAM" id="SSF46955">
    <property type="entry name" value="Putative DNA-binding domain"/>
    <property type="match status" value="1"/>
</dbReference>
<dbReference type="InterPro" id="IPR047057">
    <property type="entry name" value="MerR_fam"/>
</dbReference>
<keyword evidence="1" id="KW-0238">DNA-binding</keyword>
<dbReference type="InterPro" id="IPR000551">
    <property type="entry name" value="MerR-type_HTH_dom"/>
</dbReference>
<dbReference type="Gene3D" id="1.10.1660.10">
    <property type="match status" value="1"/>
</dbReference>
<dbReference type="PANTHER" id="PTHR30204">
    <property type="entry name" value="REDOX-CYCLING DRUG-SENSING TRANSCRIPTIONAL ACTIVATOR SOXR"/>
    <property type="match status" value="1"/>
</dbReference>
<dbReference type="Pfam" id="PF13411">
    <property type="entry name" value="MerR_1"/>
    <property type="match status" value="1"/>
</dbReference>
<organism evidence="3 4">
    <name type="scientific">Bacteroides coprosuis DSM 18011</name>
    <dbReference type="NCBI Taxonomy" id="679937"/>
    <lineage>
        <taxon>Bacteria</taxon>
        <taxon>Pseudomonadati</taxon>
        <taxon>Bacteroidota</taxon>
        <taxon>Bacteroidia</taxon>
        <taxon>Bacteroidales</taxon>
        <taxon>Bacteroidaceae</taxon>
        <taxon>Bacteroides</taxon>
    </lineage>
</organism>
<evidence type="ECO:0000256" key="1">
    <source>
        <dbReference type="ARBA" id="ARBA00023125"/>
    </source>
</evidence>
<accession>F3ZSN7</accession>
<evidence type="ECO:0000313" key="3">
    <source>
        <dbReference type="EMBL" id="EGJ70911.1"/>
    </source>
</evidence>
<dbReference type="GO" id="GO:0003677">
    <property type="term" value="F:DNA binding"/>
    <property type="evidence" value="ECO:0007669"/>
    <property type="project" value="UniProtKB-KW"/>
</dbReference>
<name>F3ZSN7_9BACE</name>
<dbReference type="PANTHER" id="PTHR30204:SF15">
    <property type="entry name" value="BLL5018 PROTEIN"/>
    <property type="match status" value="1"/>
</dbReference>
<proteinExistence type="predicted"/>